<evidence type="ECO:0000256" key="5">
    <source>
        <dbReference type="SAM" id="Phobius"/>
    </source>
</evidence>
<dbReference type="RefSeq" id="WP_313500776.1">
    <property type="nucleotide sequence ID" value="NZ_CP134879.1"/>
</dbReference>
<dbReference type="PANTHER" id="PTHR30520">
    <property type="entry name" value="FORMATE TRANSPORTER-RELATED"/>
    <property type="match status" value="1"/>
</dbReference>
<dbReference type="InterPro" id="IPR000292">
    <property type="entry name" value="For/NO2_transpt"/>
</dbReference>
<evidence type="ECO:0000256" key="4">
    <source>
        <dbReference type="ARBA" id="ARBA00023136"/>
    </source>
</evidence>
<accession>A0AA96FHD8</accession>
<dbReference type="Proteomes" id="UP001304125">
    <property type="component" value="Chromosome"/>
</dbReference>
<dbReference type="Gene3D" id="1.20.1080.10">
    <property type="entry name" value="Glycerol uptake facilitator protein"/>
    <property type="match status" value="1"/>
</dbReference>
<feature type="transmembrane region" description="Helical" evidence="5">
    <location>
        <begin position="119"/>
        <end position="139"/>
    </location>
</feature>
<gene>
    <name evidence="6" type="ORF">RN606_05435</name>
    <name evidence="7" type="ORF">RN607_05695</name>
</gene>
<feature type="transmembrane region" description="Helical" evidence="5">
    <location>
        <begin position="242"/>
        <end position="267"/>
    </location>
</feature>
<keyword evidence="8" id="KW-1185">Reference proteome</keyword>
<dbReference type="PANTHER" id="PTHR30520:SF8">
    <property type="entry name" value="NITRITE TRANSPORTER NIRC"/>
    <property type="match status" value="1"/>
</dbReference>
<proteinExistence type="predicted"/>
<evidence type="ECO:0000313" key="7">
    <source>
        <dbReference type="EMBL" id="WNM28496.1"/>
    </source>
</evidence>
<keyword evidence="3 5" id="KW-1133">Transmembrane helix</keyword>
<evidence type="ECO:0000313" key="8">
    <source>
        <dbReference type="Proteomes" id="UP001304125"/>
    </source>
</evidence>
<feature type="transmembrane region" description="Helical" evidence="5">
    <location>
        <begin position="71"/>
        <end position="90"/>
    </location>
</feature>
<keyword evidence="2 5" id="KW-0812">Transmembrane</keyword>
<dbReference type="KEGG" id="dcp:RN607_05695"/>
<evidence type="ECO:0000256" key="3">
    <source>
        <dbReference type="ARBA" id="ARBA00022989"/>
    </source>
</evidence>
<sequence>MTDQDQLFPGKHFISTVLDALETKTRMSGGLARVYLMRAAMAGVLIGIMYVTNYTVLAAFAGVGDGSLVDVGKIVGALIFGFALVFIYYSKSELLTSNMMIVAIGAYYRRTTIWRSARILLLCYGGNILGGLVVALIVLGSSLGGGAVGEQMQHSVDVKLSYVAGGASGWSDLFLRAVLCNFMINLAMLLVYNGLIKDDFTKSLVMIMSVFIFAFVGFEHSVANTVLFTIVGLKDGIDVGLALGNVGIVLLGNFVGGGLLIGYYYAYANDDRKYLRRQSLRGPQLTSPGDPEQPES</sequence>
<dbReference type="InterPro" id="IPR023271">
    <property type="entry name" value="Aquaporin-like"/>
</dbReference>
<protein>
    <submittedName>
        <fullName evidence="6">Formate/nitrite transporter family protein</fullName>
    </submittedName>
</protein>
<feature type="transmembrane region" description="Helical" evidence="5">
    <location>
        <begin position="173"/>
        <end position="192"/>
    </location>
</feature>
<reference evidence="6 8" key="1">
    <citation type="submission" date="2023-09" db="EMBL/GenBank/DDBJ databases">
        <title>Demequina sp. a novel bacteria isolated from Capsicum annuum.</title>
        <authorList>
            <person name="Humaira Z."/>
            <person name="Lee J."/>
            <person name="Cho D."/>
        </authorList>
    </citation>
    <scope>NUCLEOTIDE SEQUENCE [LARGE SCALE GENOMIC DNA]</scope>
    <source>
        <strain evidence="6 8">OYTSA14</strain>
        <strain evidence="7">PMTSA13</strain>
    </source>
</reference>
<dbReference type="AlphaFoldDB" id="A0AA96J8L3"/>
<dbReference type="GO" id="GO:0005886">
    <property type="term" value="C:plasma membrane"/>
    <property type="evidence" value="ECO:0007669"/>
    <property type="project" value="TreeGrafter"/>
</dbReference>
<comment type="subcellular location">
    <subcellularLocation>
        <location evidence="1">Membrane</location>
        <topology evidence="1">Multi-pass membrane protein</topology>
    </subcellularLocation>
</comment>
<evidence type="ECO:0000256" key="2">
    <source>
        <dbReference type="ARBA" id="ARBA00022692"/>
    </source>
</evidence>
<organism evidence="6 8">
    <name type="scientific">Demequina capsici</name>
    <dbReference type="NCBI Taxonomy" id="3075620"/>
    <lineage>
        <taxon>Bacteria</taxon>
        <taxon>Bacillati</taxon>
        <taxon>Actinomycetota</taxon>
        <taxon>Actinomycetes</taxon>
        <taxon>Micrococcales</taxon>
        <taxon>Demequinaceae</taxon>
        <taxon>Demequina</taxon>
    </lineage>
</organism>
<evidence type="ECO:0000256" key="1">
    <source>
        <dbReference type="ARBA" id="ARBA00004141"/>
    </source>
</evidence>
<dbReference type="EMBL" id="CP134879">
    <property type="protein sequence ID" value="WNM25590.1"/>
    <property type="molecule type" value="Genomic_DNA"/>
</dbReference>
<dbReference type="Proteomes" id="UP001303408">
    <property type="component" value="Chromosome"/>
</dbReference>
<dbReference type="EMBL" id="CP134880">
    <property type="protein sequence ID" value="WNM28496.1"/>
    <property type="molecule type" value="Genomic_DNA"/>
</dbReference>
<dbReference type="Pfam" id="PF01226">
    <property type="entry name" value="Form_Nir_trans"/>
    <property type="match status" value="1"/>
</dbReference>
<keyword evidence="4 5" id="KW-0472">Membrane</keyword>
<dbReference type="GO" id="GO:0015499">
    <property type="term" value="F:formate transmembrane transporter activity"/>
    <property type="evidence" value="ECO:0007669"/>
    <property type="project" value="TreeGrafter"/>
</dbReference>
<evidence type="ECO:0000313" key="6">
    <source>
        <dbReference type="EMBL" id="WNM25590.1"/>
    </source>
</evidence>
<name>A0AA96J8L3_9MICO</name>
<accession>A0AA96J8L3</accession>
<feature type="transmembrane region" description="Helical" evidence="5">
    <location>
        <begin position="204"/>
        <end position="230"/>
    </location>
</feature>